<evidence type="ECO:0000256" key="13">
    <source>
        <dbReference type="SAM" id="Phobius"/>
    </source>
</evidence>
<evidence type="ECO:0000256" key="8">
    <source>
        <dbReference type="ARBA" id="ARBA00023065"/>
    </source>
</evidence>
<dbReference type="OrthoDB" id="6021021at2759"/>
<keyword evidence="9 13" id="KW-0472">Membrane</keyword>
<dbReference type="PRINTS" id="PR01078">
    <property type="entry name" value="AMINACHANNEL"/>
</dbReference>
<keyword evidence="10 12" id="KW-0739">Sodium transport</keyword>
<proteinExistence type="inferred from homology"/>
<reference evidence="15" key="1">
    <citation type="submission" date="2025-08" db="UniProtKB">
        <authorList>
            <consortium name="RefSeq"/>
        </authorList>
    </citation>
    <scope>IDENTIFICATION</scope>
    <source>
        <strain evidence="15">15085-1641.00</strain>
        <tissue evidence="15">Whole body</tissue>
    </source>
</reference>
<keyword evidence="8 12" id="KW-0406">Ion transport</keyword>
<keyword evidence="6 13" id="KW-1133">Transmembrane helix</keyword>
<feature type="transmembrane region" description="Helical" evidence="13">
    <location>
        <begin position="45"/>
        <end position="66"/>
    </location>
</feature>
<dbReference type="GO" id="GO:0005886">
    <property type="term" value="C:plasma membrane"/>
    <property type="evidence" value="ECO:0007669"/>
    <property type="project" value="TreeGrafter"/>
</dbReference>
<keyword evidence="7" id="KW-0915">Sodium</keyword>
<keyword evidence="14" id="KW-1185">Reference proteome</keyword>
<evidence type="ECO:0000313" key="14">
    <source>
        <dbReference type="Proteomes" id="UP000504633"/>
    </source>
</evidence>
<evidence type="ECO:0000256" key="3">
    <source>
        <dbReference type="ARBA" id="ARBA00022448"/>
    </source>
</evidence>
<comment type="similarity">
    <text evidence="2 12">Belongs to the amiloride-sensitive sodium channel (TC 1.A.6) family.</text>
</comment>
<evidence type="ECO:0000256" key="6">
    <source>
        <dbReference type="ARBA" id="ARBA00022989"/>
    </source>
</evidence>
<evidence type="ECO:0000256" key="2">
    <source>
        <dbReference type="ARBA" id="ARBA00007193"/>
    </source>
</evidence>
<evidence type="ECO:0000256" key="10">
    <source>
        <dbReference type="ARBA" id="ARBA00023201"/>
    </source>
</evidence>
<feature type="transmembrane region" description="Helical" evidence="13">
    <location>
        <begin position="467"/>
        <end position="494"/>
    </location>
</feature>
<evidence type="ECO:0000313" key="15">
    <source>
        <dbReference type="RefSeq" id="XP_023161497.2"/>
    </source>
</evidence>
<keyword evidence="3 12" id="KW-0813">Transport</keyword>
<dbReference type="Gene3D" id="2.60.470.10">
    <property type="entry name" value="Acid-sensing ion channels like domains"/>
    <property type="match status" value="1"/>
</dbReference>
<dbReference type="Proteomes" id="UP000504633">
    <property type="component" value="Unplaced"/>
</dbReference>
<protein>
    <submittedName>
        <fullName evidence="15">Pickpocket protein 28</fullName>
    </submittedName>
</protein>
<sequence length="524" mass="60906">MSVQKQVLKTLWQCFERKSKEFLRNTSLQGLKYVWNNELPGWVQFYFAKVFIVAVYVAINLAVNVFHKWQSTPVIIGTSPTLTPIQDIPFPAITVCSMNKAKKSFVASFQNGSVKHAMLQKACNQDFDYARFSSFKPRSKSNTFANFIFNISHKCDEMIVSCKFGQKTLPCTDLFREIFVDEGLCCIFNFLHPYYLYKHSDSTLRDYTSSKGLTDIAVDWNPIEGYPKHLPAGYYPRPGIGIGIYNGLQIVLNGHTDEYYCSSTNGQGFKVLLYNSIDQPRLKESGLPIMLGHETNYRIVPNSYEAVQTIRKIDRKRRQCIFSDEQELIFYKYYTRRNCEAECDALYFIRLCKCIPYHLPLIYRNATVCHIENFDCVNRAELTNVDGESTACKELCLASCHDVTYFPNPFSIPTIPFRHEGVSFQNDYFKNFSADFIINNLAIVNFYHDNDYFRSHVRSSYTGLTEYMSLTGGIMSLMFGFSVVFIGELFYFIFLRSLFDYIQNWCQKRRNRVNIEYVHQAYDN</sequence>
<gene>
    <name evidence="15" type="primary">LOC111593127</name>
</gene>
<evidence type="ECO:0000256" key="4">
    <source>
        <dbReference type="ARBA" id="ARBA00022461"/>
    </source>
</evidence>
<accession>A0A6J1LB54</accession>
<dbReference type="AlphaFoldDB" id="A0A6J1LB54"/>
<dbReference type="InterPro" id="IPR001873">
    <property type="entry name" value="ENaC"/>
</dbReference>
<dbReference type="PANTHER" id="PTHR11690">
    <property type="entry name" value="AMILORIDE-SENSITIVE SODIUM CHANNEL-RELATED"/>
    <property type="match status" value="1"/>
</dbReference>
<keyword evidence="11 12" id="KW-0407">Ion channel</keyword>
<dbReference type="OMA" id="FNFLHPY"/>
<name>A0A6J1LB54_DROHY</name>
<organism evidence="14 15">
    <name type="scientific">Drosophila hydei</name>
    <name type="common">Fruit fly</name>
    <dbReference type="NCBI Taxonomy" id="7224"/>
    <lineage>
        <taxon>Eukaryota</taxon>
        <taxon>Metazoa</taxon>
        <taxon>Ecdysozoa</taxon>
        <taxon>Arthropoda</taxon>
        <taxon>Hexapoda</taxon>
        <taxon>Insecta</taxon>
        <taxon>Pterygota</taxon>
        <taxon>Neoptera</taxon>
        <taxon>Endopterygota</taxon>
        <taxon>Diptera</taxon>
        <taxon>Brachycera</taxon>
        <taxon>Muscomorpha</taxon>
        <taxon>Ephydroidea</taxon>
        <taxon>Drosophilidae</taxon>
        <taxon>Drosophila</taxon>
    </lineage>
</organism>
<dbReference type="Pfam" id="PF00858">
    <property type="entry name" value="ASC"/>
    <property type="match status" value="1"/>
</dbReference>
<dbReference type="GeneID" id="111593127"/>
<evidence type="ECO:0000256" key="1">
    <source>
        <dbReference type="ARBA" id="ARBA00004141"/>
    </source>
</evidence>
<evidence type="ECO:0000256" key="11">
    <source>
        <dbReference type="ARBA" id="ARBA00023303"/>
    </source>
</evidence>
<evidence type="ECO:0000256" key="7">
    <source>
        <dbReference type="ARBA" id="ARBA00023053"/>
    </source>
</evidence>
<dbReference type="KEGG" id="dhe:111593127"/>
<dbReference type="PANTHER" id="PTHR11690:SF243">
    <property type="entry name" value="PICKPOCKET 12-RELATED"/>
    <property type="match status" value="1"/>
</dbReference>
<evidence type="ECO:0000256" key="9">
    <source>
        <dbReference type="ARBA" id="ARBA00023136"/>
    </source>
</evidence>
<dbReference type="GO" id="GO:0015280">
    <property type="term" value="F:ligand-gated sodium channel activity"/>
    <property type="evidence" value="ECO:0007669"/>
    <property type="project" value="TreeGrafter"/>
</dbReference>
<comment type="subcellular location">
    <subcellularLocation>
        <location evidence="1">Membrane</location>
        <topology evidence="1">Multi-pass membrane protein</topology>
    </subcellularLocation>
</comment>
<keyword evidence="5 12" id="KW-0812">Transmembrane</keyword>
<evidence type="ECO:0000256" key="5">
    <source>
        <dbReference type="ARBA" id="ARBA00022692"/>
    </source>
</evidence>
<dbReference type="RefSeq" id="XP_023161497.2">
    <property type="nucleotide sequence ID" value="XM_023305729.2"/>
</dbReference>
<keyword evidence="4 12" id="KW-0894">Sodium channel</keyword>
<evidence type="ECO:0000256" key="12">
    <source>
        <dbReference type="RuleBase" id="RU000679"/>
    </source>
</evidence>